<dbReference type="EMBL" id="CP031194">
    <property type="protein sequence ID" value="AXG77417.1"/>
    <property type="molecule type" value="Genomic_DNA"/>
</dbReference>
<dbReference type="RefSeq" id="WP_114658785.1">
    <property type="nucleotide sequence ID" value="NZ_CP031194.1"/>
</dbReference>
<organism evidence="1 2">
    <name type="scientific">Streptomyces paludis</name>
    <dbReference type="NCBI Taxonomy" id="2282738"/>
    <lineage>
        <taxon>Bacteria</taxon>
        <taxon>Bacillati</taxon>
        <taxon>Actinomycetota</taxon>
        <taxon>Actinomycetes</taxon>
        <taxon>Kitasatosporales</taxon>
        <taxon>Streptomycetaceae</taxon>
        <taxon>Streptomyces</taxon>
    </lineage>
</organism>
<gene>
    <name evidence="1" type="ORF">DVK44_06605</name>
</gene>
<sequence>MAGERAGHGPERYGGLRRRAVLPALAALLLPSAACTAPAPARTPATTAGTATDAVRLLLARRAAAVLDRDEAAYLAVLDPRADTLRATARAEFAHLAELPLRSWDYHLTGVRRTGARATVHAELRYRITGYDTAPVATPRALTLAEHDGRWYVSADRPGAGGTEQLWQQGRVRAVRGARSLVLGVGQDERTLRRIADTADLAVPAVDRAWPDPWARRVLLLVPASRQAMAALLGAAGDGYRSIAAVTTGETGGTGPTPADRIIVNPEAYGELSDLGRRVVLTHETTHVATRAATSPATPTWLSEGYADHIAYRGTGLTAARIAPELRRAVRRDKAPTALPPDTDFAFTGDADRLARAYESGWLACELIADRWGERSLTDFYRAVGGHTGRAGAVARAARDILGTTEADLTARWRDSVRQRLG</sequence>
<evidence type="ECO:0000313" key="2">
    <source>
        <dbReference type="Proteomes" id="UP000253868"/>
    </source>
</evidence>
<dbReference type="Proteomes" id="UP000253868">
    <property type="component" value="Chromosome"/>
</dbReference>
<dbReference type="AlphaFoldDB" id="A0A345HL43"/>
<proteinExistence type="predicted"/>
<dbReference type="OrthoDB" id="5242307at2"/>
<reference evidence="2" key="1">
    <citation type="submission" date="2018-07" db="EMBL/GenBank/DDBJ databases">
        <authorList>
            <person name="Zhao J."/>
        </authorList>
    </citation>
    <scope>NUCLEOTIDE SEQUENCE [LARGE SCALE GENOMIC DNA]</scope>
    <source>
        <strain evidence="2">GSSD-12</strain>
    </source>
</reference>
<protein>
    <submittedName>
        <fullName evidence="1">Uncharacterized protein</fullName>
    </submittedName>
</protein>
<accession>A0A345HL43</accession>
<name>A0A345HL43_9ACTN</name>
<evidence type="ECO:0000313" key="1">
    <source>
        <dbReference type="EMBL" id="AXG77417.1"/>
    </source>
</evidence>
<dbReference type="KEGG" id="spad:DVK44_06605"/>
<keyword evidence="2" id="KW-1185">Reference proteome</keyword>